<dbReference type="EMBL" id="BAAAYN010000016">
    <property type="protein sequence ID" value="GAA3386367.1"/>
    <property type="molecule type" value="Genomic_DNA"/>
</dbReference>
<feature type="region of interest" description="Disordered" evidence="1">
    <location>
        <begin position="86"/>
        <end position="120"/>
    </location>
</feature>
<comment type="caution">
    <text evidence="2">The sequence shown here is derived from an EMBL/GenBank/DDBJ whole genome shotgun (WGS) entry which is preliminary data.</text>
</comment>
<evidence type="ECO:0000256" key="1">
    <source>
        <dbReference type="SAM" id="MobiDB-lite"/>
    </source>
</evidence>
<evidence type="ECO:0008006" key="4">
    <source>
        <dbReference type="Google" id="ProtNLM"/>
    </source>
</evidence>
<evidence type="ECO:0000313" key="3">
    <source>
        <dbReference type="Proteomes" id="UP001501676"/>
    </source>
</evidence>
<evidence type="ECO:0000313" key="2">
    <source>
        <dbReference type="EMBL" id="GAA3386367.1"/>
    </source>
</evidence>
<accession>A0ABP6SW11</accession>
<sequence>MGYHIITTDQLPLVQTLTERDADGYFGGYGAPAEGEELDNSTLLTVIESLSTEDALVLELPALAVRQLAVRLNECANQIETREAALRKRQGNEPPSASLVARPKTTGRDQAHSELGAARVHRRPSLQLPLDRRWVRGIISVPRWPAGASKCRRRRTRNAAARSALSGNRRAPSSDPPHDDGDSAATSQRNSRSTAASRLGRPSLPAREEFTVPRDPPRSATGLTAGQLVELVLAHLRDPARDRITV</sequence>
<feature type="compositionally biased region" description="Polar residues" evidence="1">
    <location>
        <begin position="186"/>
        <end position="196"/>
    </location>
</feature>
<feature type="compositionally biased region" description="Basic and acidic residues" evidence="1">
    <location>
        <begin position="206"/>
        <end position="217"/>
    </location>
</feature>
<proteinExistence type="predicted"/>
<feature type="region of interest" description="Disordered" evidence="1">
    <location>
        <begin position="146"/>
        <end position="223"/>
    </location>
</feature>
<gene>
    <name evidence="2" type="ORF">GCM10020369_23390</name>
</gene>
<keyword evidence="3" id="KW-1185">Reference proteome</keyword>
<reference evidence="3" key="1">
    <citation type="journal article" date="2019" name="Int. J. Syst. Evol. Microbiol.">
        <title>The Global Catalogue of Microorganisms (GCM) 10K type strain sequencing project: providing services to taxonomists for standard genome sequencing and annotation.</title>
        <authorList>
            <consortium name="The Broad Institute Genomics Platform"/>
            <consortium name="The Broad Institute Genome Sequencing Center for Infectious Disease"/>
            <person name="Wu L."/>
            <person name="Ma J."/>
        </authorList>
    </citation>
    <scope>NUCLEOTIDE SEQUENCE [LARGE SCALE GENOMIC DNA]</scope>
    <source>
        <strain evidence="3">JCM 9458</strain>
    </source>
</reference>
<protein>
    <recommendedName>
        <fullName evidence="4">Transposase</fullName>
    </recommendedName>
</protein>
<name>A0ABP6SW11_9ACTN</name>
<dbReference type="Proteomes" id="UP001501676">
    <property type="component" value="Unassembled WGS sequence"/>
</dbReference>
<organism evidence="2 3">
    <name type="scientific">Cryptosporangium minutisporangium</name>
    <dbReference type="NCBI Taxonomy" id="113569"/>
    <lineage>
        <taxon>Bacteria</taxon>
        <taxon>Bacillati</taxon>
        <taxon>Actinomycetota</taxon>
        <taxon>Actinomycetes</taxon>
        <taxon>Cryptosporangiales</taxon>
        <taxon>Cryptosporangiaceae</taxon>
        <taxon>Cryptosporangium</taxon>
    </lineage>
</organism>
<dbReference type="RefSeq" id="WP_345728069.1">
    <property type="nucleotide sequence ID" value="NZ_BAAAYN010000016.1"/>
</dbReference>